<comment type="caution">
    <text evidence="1">The sequence shown here is derived from an EMBL/GenBank/DDBJ whole genome shotgun (WGS) entry which is preliminary data.</text>
</comment>
<dbReference type="Proteomes" id="UP001215280">
    <property type="component" value="Unassembled WGS sequence"/>
</dbReference>
<proteinExistence type="predicted"/>
<reference evidence="1" key="1">
    <citation type="submission" date="2023-03" db="EMBL/GenBank/DDBJ databases">
        <title>Massive genome expansion in bonnet fungi (Mycena s.s.) driven by repeated elements and novel gene families across ecological guilds.</title>
        <authorList>
            <consortium name="Lawrence Berkeley National Laboratory"/>
            <person name="Harder C.B."/>
            <person name="Miyauchi S."/>
            <person name="Viragh M."/>
            <person name="Kuo A."/>
            <person name="Thoen E."/>
            <person name="Andreopoulos B."/>
            <person name="Lu D."/>
            <person name="Skrede I."/>
            <person name="Drula E."/>
            <person name="Henrissat B."/>
            <person name="Morin E."/>
            <person name="Kohler A."/>
            <person name="Barry K."/>
            <person name="LaButti K."/>
            <person name="Morin E."/>
            <person name="Salamov A."/>
            <person name="Lipzen A."/>
            <person name="Mereny Z."/>
            <person name="Hegedus B."/>
            <person name="Baldrian P."/>
            <person name="Stursova M."/>
            <person name="Weitz H."/>
            <person name="Taylor A."/>
            <person name="Grigoriev I.V."/>
            <person name="Nagy L.G."/>
            <person name="Martin F."/>
            <person name="Kauserud H."/>
        </authorList>
    </citation>
    <scope>NUCLEOTIDE SEQUENCE</scope>
    <source>
        <strain evidence="1">CBHHK188m</strain>
    </source>
</reference>
<evidence type="ECO:0000313" key="2">
    <source>
        <dbReference type="Proteomes" id="UP001215280"/>
    </source>
</evidence>
<evidence type="ECO:0000313" key="1">
    <source>
        <dbReference type="EMBL" id="KAJ7741186.1"/>
    </source>
</evidence>
<gene>
    <name evidence="1" type="ORF">DFH07DRAFT_751222</name>
</gene>
<protein>
    <submittedName>
        <fullName evidence="1">Uncharacterized protein</fullName>
    </submittedName>
</protein>
<keyword evidence="2" id="KW-1185">Reference proteome</keyword>
<name>A0AAD7IEC9_9AGAR</name>
<organism evidence="1 2">
    <name type="scientific">Mycena maculata</name>
    <dbReference type="NCBI Taxonomy" id="230809"/>
    <lineage>
        <taxon>Eukaryota</taxon>
        <taxon>Fungi</taxon>
        <taxon>Dikarya</taxon>
        <taxon>Basidiomycota</taxon>
        <taxon>Agaricomycotina</taxon>
        <taxon>Agaricomycetes</taxon>
        <taxon>Agaricomycetidae</taxon>
        <taxon>Agaricales</taxon>
        <taxon>Marasmiineae</taxon>
        <taxon>Mycenaceae</taxon>
        <taxon>Mycena</taxon>
    </lineage>
</organism>
<dbReference type="AlphaFoldDB" id="A0AAD7IEC9"/>
<accession>A0AAD7IEC9</accession>
<dbReference type="EMBL" id="JARJLG010000124">
    <property type="protein sequence ID" value="KAJ7741186.1"/>
    <property type="molecule type" value="Genomic_DNA"/>
</dbReference>
<sequence>MQLAKHNHPSDQIDALNEDLEESLEDLEVSTLSNVDIGSRLKPVSFSTIEQLMSENPAFERFRVKFGDFISTSYPRTATNYPMGNGNDLTVQTRYIIPFQFLLKVHYESLASWASTSDYLRCNPKFHGHPRYDCVLVQTEKDKFLRFHRVHANPWKSSEFISVHSIIRGTLIVQDFNKSGEFIVVDIADVDMSLRLKKMYPHHL</sequence>